<sequence>MTPKKKALLISTVFLICIIGAFYSILNWGYLPFQNYDYGTSFNEKRLTLGQPIIEDYFYDKTPSWDVRKVWLTPDSLKGRYIHFSKLYWTEKGKITLEKDFYDPIDETPIDTVLIRNYYYLNDSVGYQITASKDRITIFSDTLSIDQFDSVKNAWTGKLTGNTRL</sequence>
<keyword evidence="1" id="KW-0812">Transmembrane</keyword>
<name>A0A935C7V2_9BACT</name>
<dbReference type="EMBL" id="JAEQBW010000003">
    <property type="protein sequence ID" value="MBK6265241.1"/>
    <property type="molecule type" value="Genomic_DNA"/>
</dbReference>
<proteinExistence type="predicted"/>
<reference evidence="2" key="1">
    <citation type="submission" date="2021-01" db="EMBL/GenBank/DDBJ databases">
        <title>Marivirga aurantiaca sp. nov., isolated from intertidal surface sediments.</title>
        <authorList>
            <person name="Zhang M."/>
        </authorList>
    </citation>
    <scope>NUCLEOTIDE SEQUENCE</scope>
    <source>
        <strain evidence="2">S37H4</strain>
    </source>
</reference>
<dbReference type="RefSeq" id="WP_201430915.1">
    <property type="nucleotide sequence ID" value="NZ_JAEQBW010000003.1"/>
</dbReference>
<keyword evidence="1" id="KW-1133">Transmembrane helix</keyword>
<feature type="transmembrane region" description="Helical" evidence="1">
    <location>
        <begin position="7"/>
        <end position="31"/>
    </location>
</feature>
<keyword evidence="3" id="KW-1185">Reference proteome</keyword>
<evidence type="ECO:0000256" key="1">
    <source>
        <dbReference type="SAM" id="Phobius"/>
    </source>
</evidence>
<organism evidence="2 3">
    <name type="scientific">Marivirga aurantiaca</name>
    <dbReference type="NCBI Taxonomy" id="2802615"/>
    <lineage>
        <taxon>Bacteria</taxon>
        <taxon>Pseudomonadati</taxon>
        <taxon>Bacteroidota</taxon>
        <taxon>Cytophagia</taxon>
        <taxon>Cytophagales</taxon>
        <taxon>Marivirgaceae</taxon>
        <taxon>Marivirga</taxon>
    </lineage>
</organism>
<keyword evidence="1" id="KW-0472">Membrane</keyword>
<accession>A0A935C7V2</accession>
<dbReference type="AlphaFoldDB" id="A0A935C7V2"/>
<gene>
    <name evidence="2" type="ORF">JKA74_09335</name>
</gene>
<dbReference type="Proteomes" id="UP000611723">
    <property type="component" value="Unassembled WGS sequence"/>
</dbReference>
<evidence type="ECO:0000313" key="3">
    <source>
        <dbReference type="Proteomes" id="UP000611723"/>
    </source>
</evidence>
<protein>
    <submittedName>
        <fullName evidence="2">Uncharacterized protein</fullName>
    </submittedName>
</protein>
<evidence type="ECO:0000313" key="2">
    <source>
        <dbReference type="EMBL" id="MBK6265241.1"/>
    </source>
</evidence>
<comment type="caution">
    <text evidence="2">The sequence shown here is derived from an EMBL/GenBank/DDBJ whole genome shotgun (WGS) entry which is preliminary data.</text>
</comment>